<dbReference type="InterPro" id="IPR035994">
    <property type="entry name" value="Nucleoside_phosphorylase_sf"/>
</dbReference>
<dbReference type="STRING" id="1196081.A0A364KY35"/>
<dbReference type="GO" id="GO:0043531">
    <property type="term" value="F:ADP binding"/>
    <property type="evidence" value="ECO:0007669"/>
    <property type="project" value="InterPro"/>
</dbReference>
<reference evidence="2 3" key="1">
    <citation type="journal article" date="2017" name="Biotechnol. Biofuels">
        <title>Differential beta-glucosidase expression as a function of carbon source availability in Talaromyces amestolkiae: a genomic and proteomic approach.</title>
        <authorList>
            <person name="de Eugenio L.I."/>
            <person name="Mendez-Liter J.A."/>
            <person name="Nieto-Dominguez M."/>
            <person name="Alonso L."/>
            <person name="Gil-Munoz J."/>
            <person name="Barriuso J."/>
            <person name="Prieto A."/>
            <person name="Martinez M.J."/>
        </authorList>
    </citation>
    <scope>NUCLEOTIDE SEQUENCE [LARGE SCALE GENOMIC DNA]</scope>
    <source>
        <strain evidence="2 3">CIB</strain>
    </source>
</reference>
<protein>
    <recommendedName>
        <fullName evidence="1">NB-ARC domain-containing protein</fullName>
    </recommendedName>
</protein>
<proteinExistence type="predicted"/>
<dbReference type="OrthoDB" id="4218961at2759"/>
<dbReference type="PANTHER" id="PTHR46082">
    <property type="entry name" value="ATP/GTP-BINDING PROTEIN-RELATED"/>
    <property type="match status" value="1"/>
</dbReference>
<keyword evidence="3" id="KW-1185">Reference proteome</keyword>
<dbReference type="Pfam" id="PF00931">
    <property type="entry name" value="NB-ARC"/>
    <property type="match status" value="1"/>
</dbReference>
<evidence type="ECO:0000259" key="1">
    <source>
        <dbReference type="Pfam" id="PF00931"/>
    </source>
</evidence>
<dbReference type="EMBL" id="MIKG01000007">
    <property type="protein sequence ID" value="RAO68470.1"/>
    <property type="molecule type" value="Genomic_DNA"/>
</dbReference>
<dbReference type="Gene3D" id="3.40.50.1580">
    <property type="entry name" value="Nucleoside phosphorylase domain"/>
    <property type="match status" value="1"/>
</dbReference>
<dbReference type="Gene3D" id="3.40.50.300">
    <property type="entry name" value="P-loop containing nucleotide triphosphate hydrolases"/>
    <property type="match status" value="1"/>
</dbReference>
<feature type="domain" description="NB-ARC" evidence="1">
    <location>
        <begin position="95"/>
        <end position="236"/>
    </location>
</feature>
<dbReference type="RefSeq" id="XP_040732986.1">
    <property type="nucleotide sequence ID" value="XM_040876852.1"/>
</dbReference>
<accession>A0A364KY35</accession>
<dbReference type="GO" id="GO:0009116">
    <property type="term" value="P:nucleoside metabolic process"/>
    <property type="evidence" value="ECO:0007669"/>
    <property type="project" value="InterPro"/>
</dbReference>
<sequence length="378" mass="42733">MKSASHRDKLAEAEEVIAFEMESAGACDNFPCIVIKGVSDYADSHKDSKWQSYAAVNAAAAAKTLLKYLDPVAQKVRSSEWMVPFRRNPKFVGRQKEIEHLRALISDPNGPRELAITGLGGVGKTQVALEVAYQIRDDDPDCSIFWIPCTSLESVEQAYTEIAQRLELSGGNAKKEVQTYLSQSTSVNWLIIFDNVDDKNIWFGNDNALHTFIAENENGRTLFTSRNQQLALDLTDSNVLPLPEYDIHTGLEFLQQSLQKNDPLKHHDTAVQFLEQLMLLPLAITQAVAYINKNQISLSTYIGLLERQESDIIEVLSEDFKDKWRYKDIQNPVATTWWISFRQIQQSNQLAAEYLTFMACINPRNIPLLTVEPVNTGY</sequence>
<dbReference type="Proteomes" id="UP000249363">
    <property type="component" value="Unassembled WGS sequence"/>
</dbReference>
<organism evidence="2 3">
    <name type="scientific">Talaromyces amestolkiae</name>
    <dbReference type="NCBI Taxonomy" id="1196081"/>
    <lineage>
        <taxon>Eukaryota</taxon>
        <taxon>Fungi</taxon>
        <taxon>Dikarya</taxon>
        <taxon>Ascomycota</taxon>
        <taxon>Pezizomycotina</taxon>
        <taxon>Eurotiomycetes</taxon>
        <taxon>Eurotiomycetidae</taxon>
        <taxon>Eurotiales</taxon>
        <taxon>Trichocomaceae</taxon>
        <taxon>Talaromyces</taxon>
        <taxon>Talaromyces sect. Talaromyces</taxon>
    </lineage>
</organism>
<dbReference type="InterPro" id="IPR053137">
    <property type="entry name" value="NLR-like"/>
</dbReference>
<dbReference type="GO" id="GO:0003824">
    <property type="term" value="F:catalytic activity"/>
    <property type="evidence" value="ECO:0007669"/>
    <property type="project" value="InterPro"/>
</dbReference>
<dbReference type="SUPFAM" id="SSF53167">
    <property type="entry name" value="Purine and uridine phosphorylases"/>
    <property type="match status" value="1"/>
</dbReference>
<evidence type="ECO:0000313" key="3">
    <source>
        <dbReference type="Proteomes" id="UP000249363"/>
    </source>
</evidence>
<dbReference type="InterPro" id="IPR027417">
    <property type="entry name" value="P-loop_NTPase"/>
</dbReference>
<name>A0A364KY35_TALAM</name>
<dbReference type="GeneID" id="63793698"/>
<dbReference type="InterPro" id="IPR002182">
    <property type="entry name" value="NB-ARC"/>
</dbReference>
<comment type="caution">
    <text evidence="2">The sequence shown here is derived from an EMBL/GenBank/DDBJ whole genome shotgun (WGS) entry which is preliminary data.</text>
</comment>
<gene>
    <name evidence="2" type="ORF">BHQ10_004482</name>
</gene>
<dbReference type="PANTHER" id="PTHR46082:SF11">
    <property type="entry name" value="AAA+ ATPASE DOMAIN-CONTAINING PROTEIN-RELATED"/>
    <property type="match status" value="1"/>
</dbReference>
<evidence type="ECO:0000313" key="2">
    <source>
        <dbReference type="EMBL" id="RAO68470.1"/>
    </source>
</evidence>
<dbReference type="AlphaFoldDB" id="A0A364KY35"/>
<dbReference type="SUPFAM" id="SSF52540">
    <property type="entry name" value="P-loop containing nucleoside triphosphate hydrolases"/>
    <property type="match status" value="1"/>
</dbReference>